<comment type="similarity">
    <text evidence="1 3">Belongs to the short-chain dehydrogenases/reductases (SDR) family.</text>
</comment>
<dbReference type="PANTHER" id="PTHR42879:SF2">
    <property type="entry name" value="3-OXOACYL-[ACYL-CARRIER-PROTEIN] REDUCTASE FABG"/>
    <property type="match status" value="1"/>
</dbReference>
<accession>A0A953HS25</accession>
<keyword evidence="5" id="KW-1185">Reference proteome</keyword>
<evidence type="ECO:0000256" key="3">
    <source>
        <dbReference type="RuleBase" id="RU000363"/>
    </source>
</evidence>
<dbReference type="PRINTS" id="PR00080">
    <property type="entry name" value="SDRFAMILY"/>
</dbReference>
<keyword evidence="2" id="KW-0560">Oxidoreductase</keyword>
<comment type="caution">
    <text evidence="4">The sequence shown here is derived from an EMBL/GenBank/DDBJ whole genome shotgun (WGS) entry which is preliminary data.</text>
</comment>
<dbReference type="InterPro" id="IPR002347">
    <property type="entry name" value="SDR_fam"/>
</dbReference>
<protein>
    <submittedName>
        <fullName evidence="4">SDR family oxidoreductase</fullName>
    </submittedName>
</protein>
<dbReference type="PANTHER" id="PTHR42879">
    <property type="entry name" value="3-OXOACYL-(ACYL-CARRIER-PROTEIN) REDUCTASE"/>
    <property type="match status" value="1"/>
</dbReference>
<evidence type="ECO:0000256" key="2">
    <source>
        <dbReference type="ARBA" id="ARBA00023002"/>
    </source>
</evidence>
<gene>
    <name evidence="4" type="ORF">KUV50_04275</name>
</gene>
<proteinExistence type="inferred from homology"/>
<evidence type="ECO:0000256" key="1">
    <source>
        <dbReference type="ARBA" id="ARBA00006484"/>
    </source>
</evidence>
<dbReference type="FunFam" id="3.40.50.720:FF:000047">
    <property type="entry name" value="NADP-dependent L-serine/L-allo-threonine dehydrogenase"/>
    <property type="match status" value="1"/>
</dbReference>
<reference evidence="4" key="1">
    <citation type="submission" date="2021-06" db="EMBL/GenBank/DDBJ databases">
        <title>44 bacteria genomes isolated from Dapeng, Shenzhen.</title>
        <authorList>
            <person name="Zheng W."/>
            <person name="Yu S."/>
            <person name="Huang Y."/>
        </authorList>
    </citation>
    <scope>NUCLEOTIDE SEQUENCE</scope>
    <source>
        <strain evidence="4">DP5N28-2</strain>
    </source>
</reference>
<dbReference type="CDD" id="cd05233">
    <property type="entry name" value="SDR_c"/>
    <property type="match status" value="1"/>
</dbReference>
<sequence length="236" mass="25851">MNLEHKVAVVTGASKGLGKAIAEQLIHNKVQVYGIARTKNALTQLRSDFGELFIPVVLDITNQKDVDSWIESTFDASHTPDILINNAGIGSFHAIDDTTHEAWHKMINVNLNGVFYLTAGLVPFMKSKDYSTHIINIGSILGTAGRAKGSAYSATKFAIQGFSQSLFLELRHDQVKVTCLNPGSIETDFFSSSGIQSHDHMLHTRDIADTVIHLLQTPDNYLVSDVTIRPLIPKPG</sequence>
<dbReference type="Proteomes" id="UP000753961">
    <property type="component" value="Unassembled WGS sequence"/>
</dbReference>
<dbReference type="InterPro" id="IPR050259">
    <property type="entry name" value="SDR"/>
</dbReference>
<dbReference type="EMBL" id="JAHVHU010000004">
    <property type="protein sequence ID" value="MBY5957340.1"/>
    <property type="molecule type" value="Genomic_DNA"/>
</dbReference>
<evidence type="ECO:0000313" key="5">
    <source>
        <dbReference type="Proteomes" id="UP000753961"/>
    </source>
</evidence>
<dbReference type="PRINTS" id="PR00081">
    <property type="entry name" value="GDHRDH"/>
</dbReference>
<dbReference type="InterPro" id="IPR036291">
    <property type="entry name" value="NAD(P)-bd_dom_sf"/>
</dbReference>
<dbReference type="Gene3D" id="3.40.50.720">
    <property type="entry name" value="NAD(P)-binding Rossmann-like Domain"/>
    <property type="match status" value="1"/>
</dbReference>
<dbReference type="Pfam" id="PF00106">
    <property type="entry name" value="adh_short"/>
    <property type="match status" value="1"/>
</dbReference>
<dbReference type="SUPFAM" id="SSF51735">
    <property type="entry name" value="NAD(P)-binding Rossmann-fold domains"/>
    <property type="match status" value="1"/>
</dbReference>
<dbReference type="RefSeq" id="WP_222578859.1">
    <property type="nucleotide sequence ID" value="NZ_JAHVHU010000004.1"/>
</dbReference>
<organism evidence="4 5">
    <name type="scientific">Membranihabitans marinus</name>
    <dbReference type="NCBI Taxonomy" id="1227546"/>
    <lineage>
        <taxon>Bacteria</taxon>
        <taxon>Pseudomonadati</taxon>
        <taxon>Bacteroidota</taxon>
        <taxon>Saprospiria</taxon>
        <taxon>Saprospirales</taxon>
        <taxon>Saprospiraceae</taxon>
        <taxon>Membranihabitans</taxon>
    </lineage>
</organism>
<dbReference type="AlphaFoldDB" id="A0A953HS25"/>
<dbReference type="GO" id="GO:0016616">
    <property type="term" value="F:oxidoreductase activity, acting on the CH-OH group of donors, NAD or NADP as acceptor"/>
    <property type="evidence" value="ECO:0007669"/>
    <property type="project" value="UniProtKB-ARBA"/>
</dbReference>
<evidence type="ECO:0000313" key="4">
    <source>
        <dbReference type="EMBL" id="MBY5957340.1"/>
    </source>
</evidence>
<name>A0A953HS25_9BACT</name>